<dbReference type="InterPro" id="IPR053137">
    <property type="entry name" value="NLR-like"/>
</dbReference>
<gene>
    <name evidence="1" type="ORF">As57867_005129</name>
</gene>
<reference evidence="1" key="1">
    <citation type="submission" date="2019-06" db="EMBL/GenBank/DDBJ databases">
        <title>Genomics analysis of Aphanomyces spp. identifies a new class of oomycete effector associated with host adaptation.</title>
        <authorList>
            <person name="Gaulin E."/>
        </authorList>
    </citation>
    <scope>NUCLEOTIDE SEQUENCE</scope>
    <source>
        <strain evidence="1">CBS 578.67</strain>
    </source>
</reference>
<comment type="caution">
    <text evidence="1">The sequence shown here is derived from an EMBL/GenBank/DDBJ whole genome shotgun (WGS) entry which is preliminary data.</text>
</comment>
<dbReference type="AlphaFoldDB" id="A0A6A4Z999"/>
<accession>A0A6A4Z999</accession>
<dbReference type="InterPro" id="IPR011990">
    <property type="entry name" value="TPR-like_helical_dom_sf"/>
</dbReference>
<organism evidence="1">
    <name type="scientific">Aphanomyces stellatus</name>
    <dbReference type="NCBI Taxonomy" id="120398"/>
    <lineage>
        <taxon>Eukaryota</taxon>
        <taxon>Sar</taxon>
        <taxon>Stramenopiles</taxon>
        <taxon>Oomycota</taxon>
        <taxon>Saprolegniomycetes</taxon>
        <taxon>Saprolegniales</taxon>
        <taxon>Verrucalvaceae</taxon>
        <taxon>Aphanomyces</taxon>
    </lineage>
</organism>
<name>A0A6A4Z999_9STRA</name>
<dbReference type="Gene3D" id="1.25.40.10">
    <property type="entry name" value="Tetratricopeptide repeat domain"/>
    <property type="match status" value="2"/>
</dbReference>
<dbReference type="PANTHER" id="PTHR46082:SF6">
    <property type="entry name" value="AAA+ ATPASE DOMAIN-CONTAINING PROTEIN-RELATED"/>
    <property type="match status" value="1"/>
</dbReference>
<dbReference type="Pfam" id="PF13424">
    <property type="entry name" value="TPR_12"/>
    <property type="match status" value="1"/>
</dbReference>
<dbReference type="EMBL" id="VJMH01001533">
    <property type="protein sequence ID" value="KAF0711680.1"/>
    <property type="molecule type" value="Genomic_DNA"/>
</dbReference>
<protein>
    <submittedName>
        <fullName evidence="1">Uncharacterized protein</fullName>
    </submittedName>
</protein>
<dbReference type="PANTHER" id="PTHR46082">
    <property type="entry name" value="ATP/GTP-BINDING PROTEIN-RELATED"/>
    <property type="match status" value="1"/>
</dbReference>
<sequence length="697" mass="78776">MVDHILATTANPINNEDEEGTDKTTCPYVQPASWFVSHAWSYVFLDVIDALDGFFAEQVNDSDSSGDNVAVWFCLFNNNQHDVTDKLRRFDYWVDSFQSALTAIGQVVMVLSPWHNPTTLTRTWCVFEIYVAYTTHARFEIAMGHAQKQVFLQDIQDDHSFEAMLGTIKSEASQTAVASDRDNIIGTMTDANVSFADLDRMVLEVLSDWIVHTVQRHIDRAVEAVEKAQWLDVMAGIWVGKRRLKDANHCISQTLAIYRDERYDAHSGKWMSLARAADIAGELGAPRSDWEPMFQTALTNQVALLGKQHRETLTTMCALGSFYVDNREYALGLPLLHDVVAICECHCPDKVEVLTAAMNMIGLAHQDQSQLQDAEPWLRSCYDRRRAALGQDHPNTVISINNLGVNYSMQGNFGAAKPLFQEAYVVRRRTLGPAHENTWFSYCSVAQMLLADGECDKAEAILLECVAAAAKWNHSTQQTLICHTYLGRLYLTMGRLNEACDTLTRTHGGLKALYTPAHYLAQMALYWRWMATYTDAASHLATLDQLANWEAELVAATCFHETWNSLPCYGCFQPIEGDYVTCSKCPPHRLRFCGPCVAAGKMSRKCGHGQVAFQMLKPPARYILETRLQLLEKDLGQGDDDYTQHVQAYETYCTTFHVVPRDCSRNPKVHSTNVFDLWQTFAASQEWTWCCVRRDRA</sequence>
<dbReference type="OrthoDB" id="48911at2759"/>
<proteinExistence type="predicted"/>
<dbReference type="SUPFAM" id="SSF48452">
    <property type="entry name" value="TPR-like"/>
    <property type="match status" value="1"/>
</dbReference>
<feature type="non-terminal residue" evidence="1">
    <location>
        <position position="697"/>
    </location>
</feature>
<evidence type="ECO:0000313" key="1">
    <source>
        <dbReference type="EMBL" id="KAF0711680.1"/>
    </source>
</evidence>